<evidence type="ECO:0000256" key="2">
    <source>
        <dbReference type="ARBA" id="ARBA00023043"/>
    </source>
</evidence>
<evidence type="ECO:0000313" key="4">
    <source>
        <dbReference type="EMBL" id="CAC5404362.1"/>
    </source>
</evidence>
<dbReference type="PANTHER" id="PTHR24123">
    <property type="entry name" value="ANKYRIN REPEAT-CONTAINING"/>
    <property type="match status" value="1"/>
</dbReference>
<organism evidence="4 5">
    <name type="scientific">Mytilus coruscus</name>
    <name type="common">Sea mussel</name>
    <dbReference type="NCBI Taxonomy" id="42192"/>
    <lineage>
        <taxon>Eukaryota</taxon>
        <taxon>Metazoa</taxon>
        <taxon>Spiralia</taxon>
        <taxon>Lophotrochozoa</taxon>
        <taxon>Mollusca</taxon>
        <taxon>Bivalvia</taxon>
        <taxon>Autobranchia</taxon>
        <taxon>Pteriomorphia</taxon>
        <taxon>Mytilida</taxon>
        <taxon>Mytiloidea</taxon>
        <taxon>Mytilidae</taxon>
        <taxon>Mytilinae</taxon>
        <taxon>Mytilus</taxon>
    </lineage>
</organism>
<dbReference type="InterPro" id="IPR036770">
    <property type="entry name" value="Ankyrin_rpt-contain_sf"/>
</dbReference>
<dbReference type="InterPro" id="IPR002110">
    <property type="entry name" value="Ankyrin_rpt"/>
</dbReference>
<dbReference type="SMART" id="SM00248">
    <property type="entry name" value="ANK"/>
    <property type="match status" value="6"/>
</dbReference>
<dbReference type="Pfam" id="PF12796">
    <property type="entry name" value="Ank_2"/>
    <property type="match status" value="3"/>
</dbReference>
<sequence>MLLQKGANTNVVLENTKSLLVMSCKLNHPDIVDLLLQYNADVNYCHYSGETALYFAFEDGNIDIIRRLLNNHADWKVCKHERDFFLIIKSKSKSTFDKLTPLHLAITNGHDKIVRLLIEGNANVNATTASGENALFLACSYSHDNVLSVLYELKTYDMIIQFGHINTSHLEQFYMPMRSVLKEILCCFQVGYSVNSIDTVIHSACRMEDEELLNSLIIANANVNSINAFGETPLLIAVSKPNLNIVLILLDVKAPINVSCTVHGQGVENLLGKTSIKKMENVLPIHLACLLDNF</sequence>
<proteinExistence type="predicted"/>
<evidence type="ECO:0000256" key="1">
    <source>
        <dbReference type="ARBA" id="ARBA00022737"/>
    </source>
</evidence>
<dbReference type="Proteomes" id="UP000507470">
    <property type="component" value="Unassembled WGS sequence"/>
</dbReference>
<dbReference type="OrthoDB" id="19174at2759"/>
<accession>A0A6J8DAM1</accession>
<dbReference type="InterPro" id="IPR051165">
    <property type="entry name" value="Multifunctional_ANK_Repeat"/>
</dbReference>
<feature type="repeat" description="ANK" evidence="3">
    <location>
        <begin position="97"/>
        <end position="129"/>
    </location>
</feature>
<reference evidence="4 5" key="1">
    <citation type="submission" date="2020-06" db="EMBL/GenBank/DDBJ databases">
        <authorList>
            <person name="Li R."/>
            <person name="Bekaert M."/>
        </authorList>
    </citation>
    <scope>NUCLEOTIDE SEQUENCE [LARGE SCALE GENOMIC DNA]</scope>
    <source>
        <strain evidence="5">wild</strain>
    </source>
</reference>
<feature type="repeat" description="ANK" evidence="3">
    <location>
        <begin position="48"/>
        <end position="80"/>
    </location>
</feature>
<dbReference type="PROSITE" id="PS50088">
    <property type="entry name" value="ANK_REPEAT"/>
    <property type="match status" value="3"/>
</dbReference>
<evidence type="ECO:0000313" key="5">
    <source>
        <dbReference type="Proteomes" id="UP000507470"/>
    </source>
</evidence>
<dbReference type="SUPFAM" id="SSF48403">
    <property type="entry name" value="Ankyrin repeat"/>
    <property type="match status" value="1"/>
</dbReference>
<dbReference type="EMBL" id="CACVKT020006938">
    <property type="protein sequence ID" value="CAC5404362.1"/>
    <property type="molecule type" value="Genomic_DNA"/>
</dbReference>
<name>A0A6J8DAM1_MYTCO</name>
<dbReference type="AlphaFoldDB" id="A0A6J8DAM1"/>
<dbReference type="PRINTS" id="PR01415">
    <property type="entry name" value="ANKYRIN"/>
</dbReference>
<evidence type="ECO:0000256" key="3">
    <source>
        <dbReference type="PROSITE-ProRule" id="PRU00023"/>
    </source>
</evidence>
<protein>
    <submittedName>
        <fullName evidence="4">ANK</fullName>
    </submittedName>
</protein>
<feature type="repeat" description="ANK" evidence="3">
    <location>
        <begin position="229"/>
        <end position="261"/>
    </location>
</feature>
<dbReference type="PROSITE" id="PS50297">
    <property type="entry name" value="ANK_REP_REGION"/>
    <property type="match status" value="2"/>
</dbReference>
<keyword evidence="5" id="KW-1185">Reference proteome</keyword>
<dbReference type="Gene3D" id="1.25.40.20">
    <property type="entry name" value="Ankyrin repeat-containing domain"/>
    <property type="match status" value="3"/>
</dbReference>
<keyword evidence="1" id="KW-0677">Repeat</keyword>
<dbReference type="PANTHER" id="PTHR24123:SF141">
    <property type="entry name" value="ANKYRIN 2, ISOFORM U"/>
    <property type="match status" value="1"/>
</dbReference>
<keyword evidence="2 3" id="KW-0040">ANK repeat</keyword>
<gene>
    <name evidence="4" type="ORF">MCOR_38160</name>
</gene>